<feature type="binding site" evidence="3">
    <location>
        <position position="363"/>
    </location>
    <ligand>
        <name>Mn(2+)</name>
        <dbReference type="ChEBI" id="CHEBI:29035"/>
        <label>2</label>
    </ligand>
</feature>
<dbReference type="PIRSF" id="PIRSF005962">
    <property type="entry name" value="Pept_M20D_amidohydro"/>
    <property type="match status" value="1"/>
</dbReference>
<dbReference type="GO" id="GO:0016787">
    <property type="term" value="F:hydrolase activity"/>
    <property type="evidence" value="ECO:0007669"/>
    <property type="project" value="UniProtKB-KW"/>
</dbReference>
<keyword evidence="6" id="KW-1185">Reference proteome</keyword>
<evidence type="ECO:0000256" key="2">
    <source>
        <dbReference type="ARBA" id="ARBA00022801"/>
    </source>
</evidence>
<organism evidence="5 6">
    <name type="scientific">Salinicoccus kekensis</name>
    <dbReference type="NCBI Taxonomy" id="714307"/>
    <lineage>
        <taxon>Bacteria</taxon>
        <taxon>Bacillati</taxon>
        <taxon>Bacillota</taxon>
        <taxon>Bacilli</taxon>
        <taxon>Bacillales</taxon>
        <taxon>Staphylococcaceae</taxon>
        <taxon>Salinicoccus</taxon>
    </lineage>
</organism>
<name>A0A285UQX0_9STAP</name>
<gene>
    <name evidence="5" type="ORF">SAMN05878391_1854</name>
</gene>
<keyword evidence="3" id="KW-0479">Metal-binding</keyword>
<dbReference type="InterPro" id="IPR036264">
    <property type="entry name" value="Bact_exopeptidase_dim_dom"/>
</dbReference>
<feature type="binding site" evidence="3">
    <location>
        <position position="104"/>
    </location>
    <ligand>
        <name>Mn(2+)</name>
        <dbReference type="ChEBI" id="CHEBI:29035"/>
        <label>2</label>
    </ligand>
</feature>
<dbReference type="Proteomes" id="UP000219412">
    <property type="component" value="Unassembled WGS sequence"/>
</dbReference>
<dbReference type="AlphaFoldDB" id="A0A285UQX0"/>
<feature type="binding site" evidence="3">
    <location>
        <position position="138"/>
    </location>
    <ligand>
        <name>Mn(2+)</name>
        <dbReference type="ChEBI" id="CHEBI:29035"/>
        <label>2</label>
    </ligand>
</feature>
<accession>A0A285UQX0</accession>
<dbReference type="InterPro" id="IPR002933">
    <property type="entry name" value="Peptidase_M20"/>
</dbReference>
<dbReference type="SUPFAM" id="SSF55031">
    <property type="entry name" value="Bacterial exopeptidase dimerisation domain"/>
    <property type="match status" value="1"/>
</dbReference>
<feature type="domain" description="Peptidase M20 dimerisation" evidence="4">
    <location>
        <begin position="183"/>
        <end position="276"/>
    </location>
</feature>
<dbReference type="Gene3D" id="3.40.630.10">
    <property type="entry name" value="Zn peptidases"/>
    <property type="match status" value="1"/>
</dbReference>
<evidence type="ECO:0000259" key="4">
    <source>
        <dbReference type="Pfam" id="PF07687"/>
    </source>
</evidence>
<dbReference type="Gene3D" id="3.30.70.360">
    <property type="match status" value="1"/>
</dbReference>
<comment type="cofactor">
    <cofactor evidence="3">
        <name>Mn(2+)</name>
        <dbReference type="ChEBI" id="CHEBI:29035"/>
    </cofactor>
    <text evidence="3">The Mn(2+) ion enhances activity.</text>
</comment>
<dbReference type="GO" id="GO:0046872">
    <property type="term" value="F:metal ion binding"/>
    <property type="evidence" value="ECO:0007669"/>
    <property type="project" value="UniProtKB-KW"/>
</dbReference>
<dbReference type="SUPFAM" id="SSF53187">
    <property type="entry name" value="Zn-dependent exopeptidases"/>
    <property type="match status" value="1"/>
</dbReference>
<proteinExistence type="inferred from homology"/>
<dbReference type="Pfam" id="PF01546">
    <property type="entry name" value="Peptidase_M20"/>
    <property type="match status" value="1"/>
</dbReference>
<dbReference type="PANTHER" id="PTHR11014:SF63">
    <property type="entry name" value="METALLOPEPTIDASE, PUTATIVE (AFU_ORTHOLOGUE AFUA_6G09600)-RELATED"/>
    <property type="match status" value="1"/>
</dbReference>
<dbReference type="InterPro" id="IPR017439">
    <property type="entry name" value="Amidohydrolase"/>
</dbReference>
<reference evidence="6" key="1">
    <citation type="submission" date="2017-08" db="EMBL/GenBank/DDBJ databases">
        <authorList>
            <person name="Varghese N."/>
            <person name="Submissions S."/>
        </authorList>
    </citation>
    <scope>NUCLEOTIDE SEQUENCE [LARGE SCALE GENOMIC DNA]</scope>
    <source>
        <strain evidence="6">DSM 23173</strain>
    </source>
</reference>
<evidence type="ECO:0000256" key="1">
    <source>
        <dbReference type="ARBA" id="ARBA00006153"/>
    </source>
</evidence>
<feature type="binding site" evidence="3">
    <location>
        <position position="163"/>
    </location>
    <ligand>
        <name>Mn(2+)</name>
        <dbReference type="ChEBI" id="CHEBI:29035"/>
        <label>2</label>
    </ligand>
</feature>
<dbReference type="RefSeq" id="WP_097041385.1">
    <property type="nucleotide sequence ID" value="NZ_OBQF01000004.1"/>
</dbReference>
<sequence>MMDIRKEIENRYEEMQAVRRHMHKYPELSFQETNTKAYIYEQIKDLPLEIERDVGGNGLRAELHVNDDFKTVALRADFDALPITEENDVAYKSEIDGIMHACGHDAHTAMLITTAKILCAHKDTLPVNVVFIFQHAEEQLPGGAISMVEAGVLNGVDYVYGIHVSSKYPTGMLGYNYGYKHAAADSFHFKVMGRGGHGAEPHVANDPVVAAASLIQQLQTIVSRTVDPLKSAVVTAAMFNAGSAFNIIPNNADISGTVRTFDKEVQDKVITRMEGIRRGIEESFALECELEYVKGYPAVLNSDELVDMLLEATEGKTEFISSVEEVELSMGGEDFAYYLEKVPGVFFNIGTMNKELETDYPHHHPKFDIDEAGMQAGVEAYLRLITNFREV</sequence>
<dbReference type="NCBIfam" id="TIGR01891">
    <property type="entry name" value="amidohydrolases"/>
    <property type="match status" value="1"/>
</dbReference>
<keyword evidence="3" id="KW-0464">Manganese</keyword>
<dbReference type="Pfam" id="PF07687">
    <property type="entry name" value="M20_dimer"/>
    <property type="match status" value="1"/>
</dbReference>
<protein>
    <submittedName>
        <fullName evidence="5">Amidohydrolase</fullName>
    </submittedName>
</protein>
<evidence type="ECO:0000256" key="3">
    <source>
        <dbReference type="PIRSR" id="PIRSR005962-1"/>
    </source>
</evidence>
<feature type="binding site" evidence="3">
    <location>
        <position position="102"/>
    </location>
    <ligand>
        <name>Mn(2+)</name>
        <dbReference type="ChEBI" id="CHEBI:29035"/>
        <label>2</label>
    </ligand>
</feature>
<dbReference type="EMBL" id="OBQF01000004">
    <property type="protein sequence ID" value="SOC43066.1"/>
    <property type="molecule type" value="Genomic_DNA"/>
</dbReference>
<dbReference type="InterPro" id="IPR011650">
    <property type="entry name" value="Peptidase_M20_dimer"/>
</dbReference>
<comment type="similarity">
    <text evidence="1">Belongs to the peptidase M20 family.</text>
</comment>
<dbReference type="FunFam" id="3.30.70.360:FF:000014">
    <property type="entry name" value="N-acyl-L-amino acid amidohydrolase"/>
    <property type="match status" value="1"/>
</dbReference>
<keyword evidence="2 5" id="KW-0378">Hydrolase</keyword>
<dbReference type="OrthoDB" id="2985724at2"/>
<dbReference type="PANTHER" id="PTHR11014">
    <property type="entry name" value="PEPTIDASE M20 FAMILY MEMBER"/>
    <property type="match status" value="1"/>
</dbReference>
<evidence type="ECO:0000313" key="6">
    <source>
        <dbReference type="Proteomes" id="UP000219412"/>
    </source>
</evidence>
<evidence type="ECO:0000313" key="5">
    <source>
        <dbReference type="EMBL" id="SOC43066.1"/>
    </source>
</evidence>